<keyword evidence="4" id="KW-0050">Antiport</keyword>
<evidence type="ECO:0000256" key="12">
    <source>
        <dbReference type="ARBA" id="ARBA00022958"/>
    </source>
</evidence>
<evidence type="ECO:0000256" key="4">
    <source>
        <dbReference type="ARBA" id="ARBA00022449"/>
    </source>
</evidence>
<gene>
    <name evidence="23" type="primary">slc24a4a</name>
</gene>
<dbReference type="FunFam" id="1.20.1420.30:FF:000006">
    <property type="entry name" value="sodium/potassium/calcium exchanger 4 isoform X1"/>
    <property type="match status" value="1"/>
</dbReference>
<evidence type="ECO:0000256" key="8">
    <source>
        <dbReference type="ARBA" id="ARBA00022692"/>
    </source>
</evidence>
<reference evidence="23" key="2">
    <citation type="submission" date="2025-08" db="UniProtKB">
        <authorList>
            <consortium name="RefSeq"/>
        </authorList>
    </citation>
    <scope>IDENTIFICATION</scope>
    <source>
        <tissue evidence="23">Blood</tissue>
    </source>
</reference>
<dbReference type="Pfam" id="PF01699">
    <property type="entry name" value="Na_Ca_ex"/>
    <property type="match status" value="2"/>
</dbReference>
<dbReference type="InterPro" id="IPR044880">
    <property type="entry name" value="NCX_ion-bd_dom_sf"/>
</dbReference>
<feature type="transmembrane region" description="Helical" evidence="20">
    <location>
        <begin position="241"/>
        <end position="258"/>
    </location>
</feature>
<evidence type="ECO:0000256" key="9">
    <source>
        <dbReference type="ARBA" id="ARBA00022729"/>
    </source>
</evidence>
<evidence type="ECO:0000256" key="2">
    <source>
        <dbReference type="ARBA" id="ARBA00005364"/>
    </source>
</evidence>
<feature type="transmembrane region" description="Helical" evidence="20">
    <location>
        <begin position="217"/>
        <end position="235"/>
    </location>
</feature>
<reference evidence="22" key="1">
    <citation type="journal article" date="2016" name="Nat. Commun.">
        <title>The channel catfish genome sequence provides insights into the evolution of scale formation in teleosts.</title>
        <authorList>
            <person name="Liu Z."/>
            <person name="Liu S."/>
            <person name="Yao J."/>
            <person name="Bao L."/>
            <person name="Zhang J."/>
            <person name="Li Y."/>
            <person name="Jiang C."/>
            <person name="Sun L."/>
            <person name="Wang R."/>
            <person name="Zhang Y."/>
            <person name="Zhou T."/>
            <person name="Zeng Q."/>
            <person name="Fu Q."/>
            <person name="Gao S."/>
            <person name="Li N."/>
            <person name="Koren S."/>
            <person name="Jiang Y."/>
            <person name="Zimin A."/>
            <person name="Xu P."/>
            <person name="Phillippy A.M."/>
            <person name="Geng X."/>
            <person name="Song L."/>
            <person name="Sun F."/>
            <person name="Li C."/>
            <person name="Wang X."/>
            <person name="Chen A."/>
            <person name="Jin Y."/>
            <person name="Yuan Z."/>
            <person name="Yang Y."/>
            <person name="Tan S."/>
            <person name="Peatman E."/>
            <person name="Lu J."/>
            <person name="Qin Z."/>
            <person name="Dunham R."/>
            <person name="Li Z."/>
            <person name="Sonstegard T."/>
            <person name="Feng J."/>
            <person name="Danzmann R.G."/>
            <person name="Schroeder S."/>
            <person name="Scheffler B."/>
            <person name="Duke M.V."/>
            <person name="Ballard L."/>
            <person name="Kucuktas H."/>
            <person name="Kaltenboeck L."/>
            <person name="Liu H."/>
            <person name="Armbruster J."/>
            <person name="Xie Y."/>
            <person name="Kirby M.L."/>
            <person name="Tian Y."/>
            <person name="Flanagan M.E."/>
            <person name="Mu W."/>
            <person name="Waldbieser G.C."/>
        </authorList>
    </citation>
    <scope>NUCLEOTIDE SEQUENCE [LARGE SCALE GENOMIC DNA]</scope>
    <source>
        <strain evidence="22">SDA103</strain>
    </source>
</reference>
<keyword evidence="14" id="KW-0915">Sodium</keyword>
<evidence type="ECO:0000256" key="20">
    <source>
        <dbReference type="SAM" id="Phobius"/>
    </source>
</evidence>
<keyword evidence="12" id="KW-0630">Potassium</keyword>
<keyword evidence="22" id="KW-1185">Reference proteome</keyword>
<evidence type="ECO:0000256" key="10">
    <source>
        <dbReference type="ARBA" id="ARBA00022737"/>
    </source>
</evidence>
<dbReference type="Gene3D" id="1.20.1420.30">
    <property type="entry name" value="NCX, central ion-binding region"/>
    <property type="match status" value="2"/>
</dbReference>
<evidence type="ECO:0000256" key="13">
    <source>
        <dbReference type="ARBA" id="ARBA00022989"/>
    </source>
</evidence>
<keyword evidence="15" id="KW-0406">Ion transport</keyword>
<keyword evidence="17" id="KW-0325">Glycoprotein</keyword>
<dbReference type="FunFam" id="1.20.1420.30:FF:000005">
    <property type="entry name" value="sodium/potassium/calcium exchanger 3 isoform X1"/>
    <property type="match status" value="1"/>
</dbReference>
<keyword evidence="11" id="KW-0106">Calcium</keyword>
<keyword evidence="3" id="KW-0813">Transport</keyword>
<keyword evidence="7" id="KW-0109">Calcium transport</keyword>
<keyword evidence="9" id="KW-0732">Signal</keyword>
<keyword evidence="18" id="KW-0739">Sodium transport</keyword>
<feature type="transmembrane region" description="Helical" evidence="20">
    <location>
        <begin position="584"/>
        <end position="604"/>
    </location>
</feature>
<evidence type="ECO:0000313" key="23">
    <source>
        <dbReference type="RefSeq" id="XP_017332658.1"/>
    </source>
</evidence>
<dbReference type="GeneID" id="108270450"/>
<keyword evidence="13 20" id="KW-1133">Transmembrane helix</keyword>
<feature type="domain" description="Sodium/calcium exchanger membrane region" evidence="21">
    <location>
        <begin position="448"/>
        <end position="597"/>
    </location>
</feature>
<dbReference type="GO" id="GO:0006874">
    <property type="term" value="P:intracellular calcium ion homeostasis"/>
    <property type="evidence" value="ECO:0007669"/>
    <property type="project" value="TreeGrafter"/>
</dbReference>
<evidence type="ECO:0000256" key="14">
    <source>
        <dbReference type="ARBA" id="ARBA00023053"/>
    </source>
</evidence>
<dbReference type="Proteomes" id="UP000221080">
    <property type="component" value="Chromosome 9"/>
</dbReference>
<evidence type="ECO:0000259" key="21">
    <source>
        <dbReference type="Pfam" id="PF01699"/>
    </source>
</evidence>
<feature type="transmembrane region" description="Helical" evidence="20">
    <location>
        <begin position="551"/>
        <end position="572"/>
    </location>
</feature>
<comment type="subcellular location">
    <subcellularLocation>
        <location evidence="1">Cell membrane</location>
        <topology evidence="1">Multi-pass membrane protein</topology>
    </subcellularLocation>
</comment>
<dbReference type="PANTHER" id="PTHR10846">
    <property type="entry name" value="SODIUM/POTASSIUM/CALCIUM EXCHANGER"/>
    <property type="match status" value="1"/>
</dbReference>
<dbReference type="OrthoDB" id="2127281at2759"/>
<evidence type="ECO:0000256" key="16">
    <source>
        <dbReference type="ARBA" id="ARBA00023136"/>
    </source>
</evidence>
<name>A0A2D0RQ74_ICTPU</name>
<organism evidence="22 23">
    <name type="scientific">Ictalurus punctatus</name>
    <name type="common">Channel catfish</name>
    <name type="synonym">Silurus punctatus</name>
    <dbReference type="NCBI Taxonomy" id="7998"/>
    <lineage>
        <taxon>Eukaryota</taxon>
        <taxon>Metazoa</taxon>
        <taxon>Chordata</taxon>
        <taxon>Craniata</taxon>
        <taxon>Vertebrata</taxon>
        <taxon>Euteleostomi</taxon>
        <taxon>Actinopterygii</taxon>
        <taxon>Neopterygii</taxon>
        <taxon>Teleostei</taxon>
        <taxon>Ostariophysi</taxon>
        <taxon>Siluriformes</taxon>
        <taxon>Ictaluridae</taxon>
        <taxon>Ictalurus</taxon>
    </lineage>
</organism>
<feature type="transmembrane region" description="Helical" evidence="20">
    <location>
        <begin position="447"/>
        <end position="469"/>
    </location>
</feature>
<protein>
    <submittedName>
        <fullName evidence="23">Sodium/potassium/calcium exchanger 4a isoform X2</fullName>
    </submittedName>
</protein>
<feature type="transmembrane region" description="Helical" evidence="20">
    <location>
        <begin position="183"/>
        <end position="205"/>
    </location>
</feature>
<feature type="transmembrane region" description="Helical" evidence="20">
    <location>
        <begin position="153"/>
        <end position="177"/>
    </location>
</feature>
<dbReference type="GO" id="GO:0005886">
    <property type="term" value="C:plasma membrane"/>
    <property type="evidence" value="ECO:0007669"/>
    <property type="project" value="UniProtKB-SubCell"/>
</dbReference>
<evidence type="ECO:0000313" key="22">
    <source>
        <dbReference type="Proteomes" id="UP000221080"/>
    </source>
</evidence>
<keyword evidence="6" id="KW-0633">Potassium transport</keyword>
<evidence type="ECO:0000256" key="15">
    <source>
        <dbReference type="ARBA" id="ARBA00023065"/>
    </source>
</evidence>
<proteinExistence type="inferred from homology"/>
<evidence type="ECO:0000256" key="18">
    <source>
        <dbReference type="ARBA" id="ARBA00023201"/>
    </source>
</evidence>
<keyword evidence="8 20" id="KW-0812">Transmembrane</keyword>
<feature type="transmembrane region" description="Helical" evidence="20">
    <location>
        <begin position="113"/>
        <end position="132"/>
    </location>
</feature>
<evidence type="ECO:0000256" key="19">
    <source>
        <dbReference type="ARBA" id="ARBA00033627"/>
    </source>
</evidence>
<keyword evidence="16 20" id="KW-0472">Membrane</keyword>
<dbReference type="AlphaFoldDB" id="A0A2D0RQ74"/>
<evidence type="ECO:0000256" key="3">
    <source>
        <dbReference type="ARBA" id="ARBA00022448"/>
    </source>
</evidence>
<evidence type="ECO:0000256" key="5">
    <source>
        <dbReference type="ARBA" id="ARBA00022475"/>
    </source>
</evidence>
<feature type="transmembrane region" description="Helical" evidence="20">
    <location>
        <begin position="524"/>
        <end position="544"/>
    </location>
</feature>
<dbReference type="NCBIfam" id="TIGR00367">
    <property type="entry name" value="calcium/sodium antiporter"/>
    <property type="match status" value="1"/>
</dbReference>
<keyword evidence="10" id="KW-0677">Repeat</keyword>
<evidence type="ECO:0000256" key="11">
    <source>
        <dbReference type="ARBA" id="ARBA00022837"/>
    </source>
</evidence>
<comment type="similarity">
    <text evidence="2">Belongs to the Ca(2+):cation antiporter (CaCA) (TC 2.A.19) family. SLC24A subfamily.</text>
</comment>
<evidence type="ECO:0000256" key="1">
    <source>
        <dbReference type="ARBA" id="ARBA00004651"/>
    </source>
</evidence>
<dbReference type="CTD" id="550467"/>
<dbReference type="InterPro" id="IPR004481">
    <property type="entry name" value="K/Na/Ca-exchanger"/>
</dbReference>
<dbReference type="GO" id="GO:0008273">
    <property type="term" value="F:calcium, potassium:sodium antiporter activity"/>
    <property type="evidence" value="ECO:0007669"/>
    <property type="project" value="TreeGrafter"/>
</dbReference>
<dbReference type="InterPro" id="IPR004837">
    <property type="entry name" value="NaCa_Exmemb"/>
</dbReference>
<evidence type="ECO:0000256" key="7">
    <source>
        <dbReference type="ARBA" id="ARBA00022568"/>
    </source>
</evidence>
<dbReference type="PANTHER" id="PTHR10846:SF21">
    <property type="entry name" value="SODIUM_POTASSIUM_CALCIUM EXCHANGER 4"/>
    <property type="match status" value="1"/>
</dbReference>
<evidence type="ECO:0000256" key="6">
    <source>
        <dbReference type="ARBA" id="ARBA00022538"/>
    </source>
</evidence>
<accession>A0A2D0RQ74</accession>
<evidence type="ECO:0000256" key="17">
    <source>
        <dbReference type="ARBA" id="ARBA00023180"/>
    </source>
</evidence>
<keyword evidence="5" id="KW-1003">Cell membrane</keyword>
<feature type="transmembrane region" description="Helical" evidence="20">
    <location>
        <begin position="32"/>
        <end position="53"/>
    </location>
</feature>
<feature type="transmembrane region" description="Helical" evidence="20">
    <location>
        <begin position="481"/>
        <end position="504"/>
    </location>
</feature>
<dbReference type="RefSeq" id="XP_017332658.1">
    <property type="nucleotide sequence ID" value="XM_017477169.3"/>
</dbReference>
<dbReference type="GO" id="GO:0005262">
    <property type="term" value="F:calcium channel activity"/>
    <property type="evidence" value="ECO:0007669"/>
    <property type="project" value="TreeGrafter"/>
</dbReference>
<feature type="domain" description="Sodium/calcium exchanger membrane region" evidence="21">
    <location>
        <begin position="118"/>
        <end position="259"/>
    </location>
</feature>
<comment type="catalytic activity">
    <reaction evidence="19">
        <text>Ca(2+)(out) + K(+)(out) + 4 Na(+)(in) = Ca(2+)(in) + K(+)(in) + 4 Na(+)(out)</text>
        <dbReference type="Rhea" id="RHEA:69967"/>
        <dbReference type="ChEBI" id="CHEBI:29101"/>
        <dbReference type="ChEBI" id="CHEBI:29103"/>
        <dbReference type="ChEBI" id="CHEBI:29108"/>
    </reaction>
</comment>
<sequence>MATMSDLERSCSISKKTMITEHFRVRKRREMLLAQVCVVCGVLLAAWCMSALLTKTGHGIMLQEHFAGPTDHLGRRLMATVIDNETAEKNCSKPAIHEFPEDMFTNRERTRGAVLLHIFAAVYMFLALAIVCDDYFVMSLEKICEKLHLSEDVAGATFMAAGSSAPELFASIIGVFITHGDVGVGTIVGSAVFNILCIIGVCGIFAGQVVFLTKFSVFRDSLYYTLSVVALIVFIYDGQIIWWESLVLMLMYVGYIIIMKFNTSIQNYFSGTEDKGVANGNAVLSELEDGNAYYEQFWDDPSWPLLSSVKPSKMYTRGSVVMVDEMMNSSPPNYRFPEAGLRVMITNHFGPKTRLRMASRLIINERLMQASNGVDGTLVADGKAETMENGSVPEDKLTEEEDNEMSSPFTIPGGAMNRVKFIISWPILLLLYLTVPNCAKPRWENFFMLSFFLSTLWIAVFSYFMVWMVTIIGYTLGIPDVIMGITFLAAGTSVPDCIASLIVARQGLGDMAVSNTIGSNVFDILVGLGVPWGLQTMAVNYGSVVKINSRGLVYSVVLLLGSVALTVLGIHVNSWKLDKKLGVYVLLLYTIFLCFSILIEYNIFTFVNLPMCQEV</sequence>